<protein>
    <submittedName>
        <fullName evidence="8">Type III secretion protein</fullName>
    </submittedName>
</protein>
<feature type="transmembrane region" description="Helical" evidence="7">
    <location>
        <begin position="12"/>
        <end position="32"/>
    </location>
</feature>
<dbReference type="GO" id="GO:0005886">
    <property type="term" value="C:plasma membrane"/>
    <property type="evidence" value="ECO:0007669"/>
    <property type="project" value="UniProtKB-SubCell"/>
</dbReference>
<evidence type="ECO:0000313" key="9">
    <source>
        <dbReference type="Proteomes" id="UP000238206"/>
    </source>
</evidence>
<evidence type="ECO:0000256" key="7">
    <source>
        <dbReference type="SAM" id="Phobius"/>
    </source>
</evidence>
<dbReference type="AlphaFoldDB" id="A0A2S8I0R6"/>
<evidence type="ECO:0000313" key="8">
    <source>
        <dbReference type="EMBL" id="PQP08289.1"/>
    </source>
</evidence>
<feature type="transmembrane region" description="Helical" evidence="7">
    <location>
        <begin position="215"/>
        <end position="238"/>
    </location>
</feature>
<dbReference type="InterPro" id="IPR002010">
    <property type="entry name" value="T3SS_IM_R"/>
</dbReference>
<evidence type="ECO:0000256" key="2">
    <source>
        <dbReference type="ARBA" id="ARBA00009772"/>
    </source>
</evidence>
<keyword evidence="4 7" id="KW-0812">Transmembrane</keyword>
<feature type="transmembrane region" description="Helical" evidence="7">
    <location>
        <begin position="185"/>
        <end position="203"/>
    </location>
</feature>
<sequence length="262" mass="28186">MSGFDDAARLLTVLVLLLARGYGLLLAVPALMKAGQSWTIRMPIALMLALPVFPSAYHAMVGSPEGGWLAIMAIRELILGGLTGMFFLPLFAVPRAAGTLVDQQAGLMSIQLYDPTSTERSATIFADVFEQIALFMFVAAGGFGKLSELFAVSHRFWPVASTHLPALDHVADLAIQGFESMYDTAIRYAAPFVVTLILLEYGIGVVGRAAPQLNILTSSVAIKLVSVLLLIAFVGPYFTDSFEYALASVSAISREFFEEVAQ</sequence>
<organism evidence="8 9">
    <name type="scientific">Burkholderia cepacia</name>
    <name type="common">Pseudomonas cepacia</name>
    <dbReference type="NCBI Taxonomy" id="292"/>
    <lineage>
        <taxon>Bacteria</taxon>
        <taxon>Pseudomonadati</taxon>
        <taxon>Pseudomonadota</taxon>
        <taxon>Betaproteobacteria</taxon>
        <taxon>Burkholderiales</taxon>
        <taxon>Burkholderiaceae</taxon>
        <taxon>Burkholderia</taxon>
        <taxon>Burkholderia cepacia complex</taxon>
    </lineage>
</organism>
<proteinExistence type="inferred from homology"/>
<comment type="similarity">
    <text evidence="2">Belongs to the FliR/MopE/SpaR family.</text>
</comment>
<dbReference type="GO" id="GO:0006605">
    <property type="term" value="P:protein targeting"/>
    <property type="evidence" value="ECO:0007669"/>
    <property type="project" value="InterPro"/>
</dbReference>
<dbReference type="Proteomes" id="UP000238206">
    <property type="component" value="Unassembled WGS sequence"/>
</dbReference>
<dbReference type="Pfam" id="PF01311">
    <property type="entry name" value="Bac_export_1"/>
    <property type="match status" value="1"/>
</dbReference>
<evidence type="ECO:0000256" key="4">
    <source>
        <dbReference type="ARBA" id="ARBA00022692"/>
    </source>
</evidence>
<dbReference type="RefSeq" id="WP_105393722.1">
    <property type="nucleotide sequence ID" value="NZ_PUIQ01000093.1"/>
</dbReference>
<feature type="transmembrane region" description="Helical" evidence="7">
    <location>
        <begin position="67"/>
        <end position="93"/>
    </location>
</feature>
<comment type="caution">
    <text evidence="8">The sequence shown here is derived from an EMBL/GenBank/DDBJ whole genome shotgun (WGS) entry which is preliminary data.</text>
</comment>
<evidence type="ECO:0000256" key="6">
    <source>
        <dbReference type="ARBA" id="ARBA00023136"/>
    </source>
</evidence>
<keyword evidence="3" id="KW-1003">Cell membrane</keyword>
<reference evidence="8 9" key="1">
    <citation type="submission" date="2018-02" db="EMBL/GenBank/DDBJ databases">
        <title>Draft genome sequencing of Burkholderia cepacia Y14-15.</title>
        <authorList>
            <person name="Zheng B.-X."/>
        </authorList>
    </citation>
    <scope>NUCLEOTIDE SEQUENCE [LARGE SCALE GENOMIC DNA]</scope>
    <source>
        <strain evidence="8 9">Y14-15</strain>
    </source>
</reference>
<evidence type="ECO:0000256" key="3">
    <source>
        <dbReference type="ARBA" id="ARBA00022475"/>
    </source>
</evidence>
<keyword evidence="5 7" id="KW-1133">Transmembrane helix</keyword>
<dbReference type="PRINTS" id="PR00953">
    <property type="entry name" value="TYPE3IMRPROT"/>
</dbReference>
<evidence type="ECO:0000256" key="1">
    <source>
        <dbReference type="ARBA" id="ARBA00004651"/>
    </source>
</evidence>
<accession>A0A2S8I0R6</accession>
<dbReference type="PANTHER" id="PTHR30065">
    <property type="entry name" value="FLAGELLAR BIOSYNTHETIC PROTEIN FLIR"/>
    <property type="match status" value="1"/>
</dbReference>
<evidence type="ECO:0000256" key="5">
    <source>
        <dbReference type="ARBA" id="ARBA00022989"/>
    </source>
</evidence>
<dbReference type="EMBL" id="PUIQ01000093">
    <property type="protein sequence ID" value="PQP08289.1"/>
    <property type="molecule type" value="Genomic_DNA"/>
</dbReference>
<gene>
    <name evidence="8" type="ORF">C5615_36545</name>
</gene>
<keyword evidence="6 7" id="KW-0472">Membrane</keyword>
<name>A0A2S8I0R6_BURCE</name>
<feature type="transmembrane region" description="Helical" evidence="7">
    <location>
        <begin position="44"/>
        <end position="61"/>
    </location>
</feature>
<dbReference type="PANTHER" id="PTHR30065:SF1">
    <property type="entry name" value="SURFACE PRESENTATION OF ANTIGENS PROTEIN SPAR"/>
    <property type="match status" value="1"/>
</dbReference>
<comment type="subcellular location">
    <subcellularLocation>
        <location evidence="1">Cell membrane</location>
        <topology evidence="1">Multi-pass membrane protein</topology>
    </subcellularLocation>
</comment>